<keyword evidence="3" id="KW-1185">Reference proteome</keyword>
<dbReference type="AlphaFoldDB" id="A0AAN7A966"/>
<feature type="transmembrane region" description="Helical" evidence="1">
    <location>
        <begin position="147"/>
        <end position="169"/>
    </location>
</feature>
<keyword evidence="1" id="KW-0472">Membrane</keyword>
<feature type="transmembrane region" description="Helical" evidence="1">
    <location>
        <begin position="118"/>
        <end position="135"/>
    </location>
</feature>
<evidence type="ECO:0000256" key="1">
    <source>
        <dbReference type="SAM" id="Phobius"/>
    </source>
</evidence>
<keyword evidence="1" id="KW-0812">Transmembrane</keyword>
<organism evidence="2 3">
    <name type="scientific">Triangularia setosa</name>
    <dbReference type="NCBI Taxonomy" id="2587417"/>
    <lineage>
        <taxon>Eukaryota</taxon>
        <taxon>Fungi</taxon>
        <taxon>Dikarya</taxon>
        <taxon>Ascomycota</taxon>
        <taxon>Pezizomycotina</taxon>
        <taxon>Sordariomycetes</taxon>
        <taxon>Sordariomycetidae</taxon>
        <taxon>Sordariales</taxon>
        <taxon>Podosporaceae</taxon>
        <taxon>Triangularia</taxon>
    </lineage>
</organism>
<evidence type="ECO:0000313" key="3">
    <source>
        <dbReference type="Proteomes" id="UP001302321"/>
    </source>
</evidence>
<dbReference type="EMBL" id="MU866176">
    <property type="protein sequence ID" value="KAK4177067.1"/>
    <property type="molecule type" value="Genomic_DNA"/>
</dbReference>
<keyword evidence="1" id="KW-1133">Transmembrane helix</keyword>
<accession>A0AAN7A966</accession>
<evidence type="ECO:0000313" key="2">
    <source>
        <dbReference type="EMBL" id="KAK4177067.1"/>
    </source>
</evidence>
<comment type="caution">
    <text evidence="2">The sequence shown here is derived from an EMBL/GenBank/DDBJ whole genome shotgun (WGS) entry which is preliminary data.</text>
</comment>
<proteinExistence type="predicted"/>
<reference evidence="2" key="2">
    <citation type="submission" date="2023-05" db="EMBL/GenBank/DDBJ databases">
        <authorList>
            <consortium name="Lawrence Berkeley National Laboratory"/>
            <person name="Steindorff A."/>
            <person name="Hensen N."/>
            <person name="Bonometti L."/>
            <person name="Westerberg I."/>
            <person name="Brannstrom I.O."/>
            <person name="Guillou S."/>
            <person name="Cros-Aarteil S."/>
            <person name="Calhoun S."/>
            <person name="Haridas S."/>
            <person name="Kuo A."/>
            <person name="Mondo S."/>
            <person name="Pangilinan J."/>
            <person name="Riley R."/>
            <person name="Labutti K."/>
            <person name="Andreopoulos B."/>
            <person name="Lipzen A."/>
            <person name="Chen C."/>
            <person name="Yanf M."/>
            <person name="Daum C."/>
            <person name="Ng V."/>
            <person name="Clum A."/>
            <person name="Ohm R."/>
            <person name="Martin F."/>
            <person name="Silar P."/>
            <person name="Natvig D."/>
            <person name="Lalanne C."/>
            <person name="Gautier V."/>
            <person name="Ament-Velasquez S.L."/>
            <person name="Kruys A."/>
            <person name="Hutchinson M.I."/>
            <person name="Powell A.J."/>
            <person name="Barry K."/>
            <person name="Miller A.N."/>
            <person name="Grigoriev I.V."/>
            <person name="Debuchy R."/>
            <person name="Gladieux P."/>
            <person name="Thoren M.H."/>
            <person name="Johannesson H."/>
        </authorList>
    </citation>
    <scope>NUCLEOTIDE SEQUENCE</scope>
    <source>
        <strain evidence="2">CBS 892.96</strain>
    </source>
</reference>
<dbReference type="Proteomes" id="UP001302321">
    <property type="component" value="Unassembled WGS sequence"/>
</dbReference>
<protein>
    <recommendedName>
        <fullName evidence="4">Transmembrane protein</fullName>
    </recommendedName>
</protein>
<name>A0AAN7A966_9PEZI</name>
<feature type="transmembrane region" description="Helical" evidence="1">
    <location>
        <begin position="12"/>
        <end position="29"/>
    </location>
</feature>
<gene>
    <name evidence="2" type="ORF">QBC36DRAFT_327873</name>
</gene>
<evidence type="ECO:0008006" key="4">
    <source>
        <dbReference type="Google" id="ProtNLM"/>
    </source>
</evidence>
<reference evidence="2" key="1">
    <citation type="journal article" date="2023" name="Mol. Phylogenet. Evol.">
        <title>Genome-scale phylogeny and comparative genomics of the fungal order Sordariales.</title>
        <authorList>
            <person name="Hensen N."/>
            <person name="Bonometti L."/>
            <person name="Westerberg I."/>
            <person name="Brannstrom I.O."/>
            <person name="Guillou S."/>
            <person name="Cros-Aarteil S."/>
            <person name="Calhoun S."/>
            <person name="Haridas S."/>
            <person name="Kuo A."/>
            <person name="Mondo S."/>
            <person name="Pangilinan J."/>
            <person name="Riley R."/>
            <person name="LaButti K."/>
            <person name="Andreopoulos B."/>
            <person name="Lipzen A."/>
            <person name="Chen C."/>
            <person name="Yan M."/>
            <person name="Daum C."/>
            <person name="Ng V."/>
            <person name="Clum A."/>
            <person name="Steindorff A."/>
            <person name="Ohm R.A."/>
            <person name="Martin F."/>
            <person name="Silar P."/>
            <person name="Natvig D.O."/>
            <person name="Lalanne C."/>
            <person name="Gautier V."/>
            <person name="Ament-Velasquez S.L."/>
            <person name="Kruys A."/>
            <person name="Hutchinson M.I."/>
            <person name="Powell A.J."/>
            <person name="Barry K."/>
            <person name="Miller A.N."/>
            <person name="Grigoriev I.V."/>
            <person name="Debuchy R."/>
            <person name="Gladieux P."/>
            <person name="Hiltunen Thoren M."/>
            <person name="Johannesson H."/>
        </authorList>
    </citation>
    <scope>NUCLEOTIDE SEQUENCE</scope>
    <source>
        <strain evidence="2">CBS 892.96</strain>
    </source>
</reference>
<feature type="transmembrane region" description="Helical" evidence="1">
    <location>
        <begin position="65"/>
        <end position="87"/>
    </location>
</feature>
<sequence>MSDAETSVLNLFLSFFSSFFFFFSFLGYLHQQHWVWLSLLRKMVVRGYLPEKTGWGRLVRCQEKLIFMMSMVLSFFPFVFWDGALFWSGLEKQQTGTGNGAATIALSLVFGGRCFNKSVVYFVFFFSVWVVFMNSDEKQTSRRNNNLAVTSSFWFGTWTICCLGLNITYQSWMQAEGSGWMASAHRDTKKWVHVK</sequence>